<reference evidence="2 3" key="1">
    <citation type="submission" date="2016-10" db="EMBL/GenBank/DDBJ databases">
        <authorList>
            <person name="de Groot N.N."/>
        </authorList>
    </citation>
    <scope>NUCLEOTIDE SEQUENCE [LARGE SCALE GENOMIC DNA]</scope>
    <source>
        <strain evidence="2 3">DSM 25186</strain>
    </source>
</reference>
<dbReference type="STRING" id="1075417.SAMN05421823_109152"/>
<name>A0A1G9PCM6_9BACT</name>
<dbReference type="AlphaFoldDB" id="A0A1G9PCM6"/>
<dbReference type="InterPro" id="IPR038740">
    <property type="entry name" value="BioF2-like_GNAT_dom"/>
</dbReference>
<dbReference type="EMBL" id="FNFO01000009">
    <property type="protein sequence ID" value="SDL96509.1"/>
    <property type="molecule type" value="Genomic_DNA"/>
</dbReference>
<evidence type="ECO:0000313" key="2">
    <source>
        <dbReference type="EMBL" id="SDL96509.1"/>
    </source>
</evidence>
<organism evidence="2 3">
    <name type="scientific">Catalinimonas alkaloidigena</name>
    <dbReference type="NCBI Taxonomy" id="1075417"/>
    <lineage>
        <taxon>Bacteria</taxon>
        <taxon>Pseudomonadati</taxon>
        <taxon>Bacteroidota</taxon>
        <taxon>Cytophagia</taxon>
        <taxon>Cytophagales</taxon>
        <taxon>Catalimonadaceae</taxon>
        <taxon>Catalinimonas</taxon>
    </lineage>
</organism>
<feature type="domain" description="BioF2-like acetyltransferase" evidence="1">
    <location>
        <begin position="154"/>
        <end position="264"/>
    </location>
</feature>
<keyword evidence="2" id="KW-0808">Transferase</keyword>
<accession>A0A1G9PCM6</accession>
<dbReference type="OrthoDB" id="116151at2"/>
<dbReference type="SUPFAM" id="SSF55729">
    <property type="entry name" value="Acyl-CoA N-acyltransferases (Nat)"/>
    <property type="match status" value="1"/>
</dbReference>
<gene>
    <name evidence="2" type="ORF">SAMN05421823_109152</name>
</gene>
<dbReference type="Pfam" id="PF13480">
    <property type="entry name" value="Acetyltransf_6"/>
    <property type="match status" value="1"/>
</dbReference>
<evidence type="ECO:0000259" key="1">
    <source>
        <dbReference type="Pfam" id="PF13480"/>
    </source>
</evidence>
<sequence>MAIRYLKNREIDRAAWDRCVQQSPQRIVYAHSWYLDQCERAWAGVVDEQGGEYVTVMPVQFRRKWGLPYLYQDPFAKELGIFSTLASLAPAYVQQIIACAFRPFRYGVRYAFNTHNTAVLPDLRTTMCATHHLSLAPSYETLWQGYSSKRKPCVRKAQASGQVLTASSDLEPLLRLFKQFTAPKIAGLASYQYDLLWGLYRALSERGLTELWYALQGEETTAGALFFRYQHQLIYFWGASSERGRAEHSMSLLLDHVIRTYAGRRAGGEAYRLDFEGSDVPGIAAFYRSFGAVRQPFAEVRFSRLPGWLEQVLRWRQSRRGFTT</sequence>
<evidence type="ECO:0000313" key="3">
    <source>
        <dbReference type="Proteomes" id="UP000198510"/>
    </source>
</evidence>
<dbReference type="RefSeq" id="WP_089685683.1">
    <property type="nucleotide sequence ID" value="NZ_FNFO01000009.1"/>
</dbReference>
<keyword evidence="3" id="KW-1185">Reference proteome</keyword>
<protein>
    <submittedName>
        <fullName evidence="2">Acetyltransferase (GNAT) domain-containing protein</fullName>
    </submittedName>
</protein>
<dbReference type="Gene3D" id="3.40.630.30">
    <property type="match status" value="1"/>
</dbReference>
<dbReference type="Proteomes" id="UP000198510">
    <property type="component" value="Unassembled WGS sequence"/>
</dbReference>
<dbReference type="InterPro" id="IPR016181">
    <property type="entry name" value="Acyl_CoA_acyltransferase"/>
</dbReference>
<dbReference type="GO" id="GO:0016740">
    <property type="term" value="F:transferase activity"/>
    <property type="evidence" value="ECO:0007669"/>
    <property type="project" value="UniProtKB-KW"/>
</dbReference>
<proteinExistence type="predicted"/>